<dbReference type="Pfam" id="PF00005">
    <property type="entry name" value="ABC_tran"/>
    <property type="match status" value="1"/>
</dbReference>
<evidence type="ECO:0000256" key="1">
    <source>
        <dbReference type="ARBA" id="ARBA00004651"/>
    </source>
</evidence>
<evidence type="ECO:0000259" key="11">
    <source>
        <dbReference type="PROSITE" id="PS50929"/>
    </source>
</evidence>
<evidence type="ECO:0000256" key="5">
    <source>
        <dbReference type="ARBA" id="ARBA00022840"/>
    </source>
</evidence>
<evidence type="ECO:0000256" key="9">
    <source>
        <dbReference type="SAM" id="Phobius"/>
    </source>
</evidence>
<evidence type="ECO:0000256" key="6">
    <source>
        <dbReference type="ARBA" id="ARBA00022989"/>
    </source>
</evidence>
<evidence type="ECO:0000256" key="7">
    <source>
        <dbReference type="ARBA" id="ARBA00023136"/>
    </source>
</evidence>
<feature type="transmembrane region" description="Helical" evidence="9">
    <location>
        <begin position="49"/>
        <end position="70"/>
    </location>
</feature>
<feature type="transmembrane region" description="Helical" evidence="9">
    <location>
        <begin position="90"/>
        <end position="107"/>
    </location>
</feature>
<dbReference type="PROSITE" id="PS50929">
    <property type="entry name" value="ABC_TM1F"/>
    <property type="match status" value="1"/>
</dbReference>
<dbReference type="InterPro" id="IPR003593">
    <property type="entry name" value="AAA+_ATPase"/>
</dbReference>
<dbReference type="CDD" id="cd18582">
    <property type="entry name" value="ABC_6TM_ATM1_ABCB7"/>
    <property type="match status" value="1"/>
</dbReference>
<dbReference type="Pfam" id="PF00664">
    <property type="entry name" value="ABC_membrane"/>
    <property type="match status" value="1"/>
</dbReference>
<dbReference type="SUPFAM" id="SSF52540">
    <property type="entry name" value="P-loop containing nucleoside triphosphate hydrolases"/>
    <property type="match status" value="1"/>
</dbReference>
<accession>A0A4R3LXN8</accession>
<dbReference type="OrthoDB" id="9804259at2"/>
<feature type="domain" description="ABC transmembrane type-1" evidence="11">
    <location>
        <begin position="50"/>
        <end position="344"/>
    </location>
</feature>
<dbReference type="SUPFAM" id="SSF90123">
    <property type="entry name" value="ABC transporter transmembrane region"/>
    <property type="match status" value="1"/>
</dbReference>
<dbReference type="GO" id="GO:0016887">
    <property type="term" value="F:ATP hydrolysis activity"/>
    <property type="evidence" value="ECO:0007669"/>
    <property type="project" value="InterPro"/>
</dbReference>
<sequence length="653" mass="72181">MAINRVSDSVAPAHPRARRIDAEASTFGTLRDLWPYIWPGGRPDLKLRAVIALALLLAAKIVTVLVPYVYKWAVDALNDPAGFAAGVPEALKFAAVPLALVVAYGVARVSMAGFTQARDALFARVGQHAVRELAYRTFEHMHRLSLRFHLERRTGGLSRIIERGTKGIEEIVRLAILALIPTIVEFVLVAMVVAWQFDLNYVWVLLAMIAAYLAFTVWASNRRIAIRRVMNDSDNDASFKAVDSLLNYETVKYFGNERMEAERYDRSMARYEAAAIRTWTSLAMLNMGQAVIFTAGMTACMLMSASAVVAGSQSVGDFVMINALLIQLYMPLNFLGTLYREMKQGLVDVETMFGLLDQDPEVADRPDARPLVVSEGTVRFEDVRFHYSPDRPILHGISFEVPAGRMVAIVGPSGAGKSTISRILFRFYDVAGGRVTIDGQDIREVTQESLRRAIGMVPQDAVLFNDTILYNIRYGRPDATREEVEEAARLAQIDSFIRQLPAGYDTEVGERGLKLSGGEKQRIAIARTILKGPPILILDEATSALDTHTEKEIQAALGVVARGRTTLMIAHRLSTVVDADEIIVLERGRIVEKGHHADLLAKGGIYAGMWNRQREAAEAAERLRRTVEEDAEGYLDLNRRRAGQDPAAPGAGE</sequence>
<dbReference type="PROSITE" id="PS00211">
    <property type="entry name" value="ABC_TRANSPORTER_1"/>
    <property type="match status" value="1"/>
</dbReference>
<evidence type="ECO:0000256" key="2">
    <source>
        <dbReference type="ARBA" id="ARBA00005417"/>
    </source>
</evidence>
<comment type="similarity">
    <text evidence="2">Belongs to the ABC transporter superfamily.</text>
</comment>
<dbReference type="GO" id="GO:0140359">
    <property type="term" value="F:ABC-type transporter activity"/>
    <property type="evidence" value="ECO:0007669"/>
    <property type="project" value="InterPro"/>
</dbReference>
<protein>
    <submittedName>
        <fullName evidence="12">ATP-binding cassette subfamily B protein</fullName>
    </submittedName>
</protein>
<feature type="domain" description="ABC transporter" evidence="10">
    <location>
        <begin position="378"/>
        <end position="612"/>
    </location>
</feature>
<reference evidence="12 13" key="1">
    <citation type="submission" date="2019-03" db="EMBL/GenBank/DDBJ databases">
        <title>Genomic Encyclopedia of Type Strains, Phase IV (KMG-IV): sequencing the most valuable type-strain genomes for metagenomic binning, comparative biology and taxonomic classification.</title>
        <authorList>
            <person name="Goeker M."/>
        </authorList>
    </citation>
    <scope>NUCLEOTIDE SEQUENCE [LARGE SCALE GENOMIC DNA]</scope>
    <source>
        <strain evidence="12 13">DSM 19345</strain>
    </source>
</reference>
<comment type="caution">
    <text evidence="12">The sequence shown here is derived from an EMBL/GenBank/DDBJ whole genome shotgun (WGS) entry which is preliminary data.</text>
</comment>
<keyword evidence="7 9" id="KW-0472">Membrane</keyword>
<dbReference type="EMBL" id="SMAK01000013">
    <property type="protein sequence ID" value="TCT05411.1"/>
    <property type="molecule type" value="Genomic_DNA"/>
</dbReference>
<evidence type="ECO:0000256" key="3">
    <source>
        <dbReference type="ARBA" id="ARBA00022692"/>
    </source>
</evidence>
<evidence type="ECO:0000256" key="4">
    <source>
        <dbReference type="ARBA" id="ARBA00022741"/>
    </source>
</evidence>
<dbReference type="SMART" id="SM00382">
    <property type="entry name" value="AAA"/>
    <property type="match status" value="1"/>
</dbReference>
<dbReference type="GO" id="GO:0005886">
    <property type="term" value="C:plasma membrane"/>
    <property type="evidence" value="ECO:0007669"/>
    <property type="project" value="UniProtKB-SubCell"/>
</dbReference>
<feature type="region of interest" description="Disordered" evidence="8">
    <location>
        <begin position="634"/>
        <end position="653"/>
    </location>
</feature>
<keyword evidence="5 12" id="KW-0067">ATP-binding</keyword>
<keyword evidence="3 9" id="KW-0812">Transmembrane</keyword>
<dbReference type="Proteomes" id="UP000295678">
    <property type="component" value="Unassembled WGS sequence"/>
</dbReference>
<dbReference type="GO" id="GO:0005524">
    <property type="term" value="F:ATP binding"/>
    <property type="evidence" value="ECO:0007669"/>
    <property type="project" value="UniProtKB-KW"/>
</dbReference>
<dbReference type="PANTHER" id="PTHR24221">
    <property type="entry name" value="ATP-BINDING CASSETTE SUB-FAMILY B"/>
    <property type="match status" value="1"/>
</dbReference>
<dbReference type="InterPro" id="IPR003439">
    <property type="entry name" value="ABC_transporter-like_ATP-bd"/>
</dbReference>
<dbReference type="RefSeq" id="WP_132807692.1">
    <property type="nucleotide sequence ID" value="NZ_SMAK01000013.1"/>
</dbReference>
<evidence type="ECO:0000256" key="8">
    <source>
        <dbReference type="SAM" id="MobiDB-lite"/>
    </source>
</evidence>
<dbReference type="Gene3D" id="3.40.50.300">
    <property type="entry name" value="P-loop containing nucleotide triphosphate hydrolases"/>
    <property type="match status" value="1"/>
</dbReference>
<dbReference type="PROSITE" id="PS50893">
    <property type="entry name" value="ABC_TRANSPORTER_2"/>
    <property type="match status" value="1"/>
</dbReference>
<dbReference type="InterPro" id="IPR011527">
    <property type="entry name" value="ABC1_TM_dom"/>
</dbReference>
<feature type="transmembrane region" description="Helical" evidence="9">
    <location>
        <begin position="290"/>
        <end position="312"/>
    </location>
</feature>
<dbReference type="CDD" id="cd03253">
    <property type="entry name" value="ABCC_ATM1_transporter"/>
    <property type="match status" value="1"/>
</dbReference>
<evidence type="ECO:0000259" key="10">
    <source>
        <dbReference type="PROSITE" id="PS50893"/>
    </source>
</evidence>
<dbReference type="Gene3D" id="1.20.1560.10">
    <property type="entry name" value="ABC transporter type 1, transmembrane domain"/>
    <property type="match status" value="1"/>
</dbReference>
<organism evidence="12 13">
    <name type="scientific">Tepidamorphus gemmatus</name>
    <dbReference type="NCBI Taxonomy" id="747076"/>
    <lineage>
        <taxon>Bacteria</taxon>
        <taxon>Pseudomonadati</taxon>
        <taxon>Pseudomonadota</taxon>
        <taxon>Alphaproteobacteria</taxon>
        <taxon>Hyphomicrobiales</taxon>
        <taxon>Tepidamorphaceae</taxon>
        <taxon>Tepidamorphus</taxon>
    </lineage>
</organism>
<comment type="subcellular location">
    <subcellularLocation>
        <location evidence="1">Cell membrane</location>
        <topology evidence="1">Multi-pass membrane protein</topology>
    </subcellularLocation>
</comment>
<keyword evidence="13" id="KW-1185">Reference proteome</keyword>
<gene>
    <name evidence="12" type="ORF">EDC22_11333</name>
</gene>
<dbReference type="FunFam" id="3.40.50.300:FF:003468">
    <property type="entry name" value="ABC transporter"/>
    <property type="match status" value="1"/>
</dbReference>
<dbReference type="AlphaFoldDB" id="A0A4R3LXN8"/>
<evidence type="ECO:0000313" key="13">
    <source>
        <dbReference type="Proteomes" id="UP000295678"/>
    </source>
</evidence>
<evidence type="ECO:0000313" key="12">
    <source>
        <dbReference type="EMBL" id="TCT05411.1"/>
    </source>
</evidence>
<feature type="transmembrane region" description="Helical" evidence="9">
    <location>
        <begin position="171"/>
        <end position="195"/>
    </location>
</feature>
<keyword evidence="4" id="KW-0547">Nucleotide-binding</keyword>
<proteinExistence type="inferred from homology"/>
<dbReference type="InterPro" id="IPR017871">
    <property type="entry name" value="ABC_transporter-like_CS"/>
</dbReference>
<dbReference type="PANTHER" id="PTHR24221:SF654">
    <property type="entry name" value="ATP-BINDING CASSETTE SUB-FAMILY B MEMBER 6"/>
    <property type="match status" value="1"/>
</dbReference>
<dbReference type="InterPro" id="IPR027417">
    <property type="entry name" value="P-loop_NTPase"/>
</dbReference>
<dbReference type="InterPro" id="IPR036640">
    <property type="entry name" value="ABC1_TM_sf"/>
</dbReference>
<feature type="transmembrane region" description="Helical" evidence="9">
    <location>
        <begin position="201"/>
        <end position="220"/>
    </location>
</feature>
<keyword evidence="6 9" id="KW-1133">Transmembrane helix</keyword>
<name>A0A4R3LXN8_9HYPH</name>
<dbReference type="InterPro" id="IPR039421">
    <property type="entry name" value="Type_1_exporter"/>
</dbReference>